<keyword evidence="2" id="KW-0813">Transport</keyword>
<sequence length="547" mass="62062">MCVTMIDLILDKFLKLTWIRVFRLLRIARLLRHAEGVGILIKAVFTSLPQITNVLVLCLIILYMYSVIGMALFKDMPRGVRVAVRDAGAWREPGCKEVGVLAAKWGGCADFIRDHVNFDTFFSAVLTLMRITTGEVWSSIMFELRDYCDSQDLIPGVITCGSLTVPFMLSYVVLTQLLLLNIIVAVVLDSYQACLHEYRRVVTTLTIKEFQQTWMELDPKASGYIPVKHLGKLLLNMKEPLHCQRSEEEFVDRDLLPLIHELNFPMYIVQPTSQGRRGRAASHQATRFFQNRLFFGGANSEEDPGHSGRSYSGRESMKGPSAPKGTSKREKYYRGCVVSFRDVIDTLASKALTLELGDADGLIHASHQRERKKRLSRFYEACDSFADNVLGKEPRERSPLIDTPATTIDLPTYLPPSVDYCCTAGSMSILVSSYTAGWHYSVQTIEKFWRGSRARIYFEELLTKVDALGDEDRCKLLCYTEKLQVEYNEQFNRYEHASLAAERRSRRNAEEEHLLEIGMNSLSRSWSAAYFHSAEAAQALVPKAPNV</sequence>
<evidence type="ECO:0000256" key="5">
    <source>
        <dbReference type="ARBA" id="ARBA00022692"/>
    </source>
</evidence>
<evidence type="ECO:0000256" key="4">
    <source>
        <dbReference type="ARBA" id="ARBA00022673"/>
    </source>
</evidence>
<evidence type="ECO:0000256" key="14">
    <source>
        <dbReference type="SAM" id="Phobius"/>
    </source>
</evidence>
<keyword evidence="4" id="KW-0107">Calcium channel</keyword>
<feature type="domain" description="EF-hand" evidence="15">
    <location>
        <begin position="205"/>
        <end position="240"/>
    </location>
</feature>
<dbReference type="Gene3D" id="1.10.238.10">
    <property type="entry name" value="EF-hand"/>
    <property type="match status" value="1"/>
</dbReference>
<dbReference type="GO" id="GO:0098703">
    <property type="term" value="P:calcium ion import across plasma membrane"/>
    <property type="evidence" value="ECO:0007669"/>
    <property type="project" value="TreeGrafter"/>
</dbReference>
<evidence type="ECO:0000313" key="16">
    <source>
        <dbReference type="EMBL" id="KAK3244596.1"/>
    </source>
</evidence>
<dbReference type="Pfam" id="PF00520">
    <property type="entry name" value="Ion_trans"/>
    <property type="match status" value="1"/>
</dbReference>
<evidence type="ECO:0000256" key="12">
    <source>
        <dbReference type="ARBA" id="ARBA00023303"/>
    </source>
</evidence>
<keyword evidence="17" id="KW-1185">Reference proteome</keyword>
<keyword evidence="9" id="KW-0406">Ion transport</keyword>
<keyword evidence="10 14" id="KW-0472">Membrane</keyword>
<dbReference type="GO" id="GO:0005891">
    <property type="term" value="C:voltage-gated calcium channel complex"/>
    <property type="evidence" value="ECO:0007669"/>
    <property type="project" value="TreeGrafter"/>
</dbReference>
<keyword evidence="6" id="KW-0106">Calcium</keyword>
<dbReference type="PROSITE" id="PS50222">
    <property type="entry name" value="EF_HAND_2"/>
    <property type="match status" value="1"/>
</dbReference>
<name>A0AAE0EXP5_9CHLO</name>
<evidence type="ECO:0000256" key="11">
    <source>
        <dbReference type="ARBA" id="ARBA00023180"/>
    </source>
</evidence>
<dbReference type="PANTHER" id="PTHR45628">
    <property type="entry name" value="VOLTAGE-DEPENDENT CALCIUM CHANNEL TYPE A SUBUNIT ALPHA-1"/>
    <property type="match status" value="1"/>
</dbReference>
<organism evidence="16 17">
    <name type="scientific">Cymbomonas tetramitiformis</name>
    <dbReference type="NCBI Taxonomy" id="36881"/>
    <lineage>
        <taxon>Eukaryota</taxon>
        <taxon>Viridiplantae</taxon>
        <taxon>Chlorophyta</taxon>
        <taxon>Pyramimonadophyceae</taxon>
        <taxon>Pyramimonadales</taxon>
        <taxon>Pyramimonadaceae</taxon>
        <taxon>Cymbomonas</taxon>
    </lineage>
</organism>
<dbReference type="EMBL" id="LGRX02031679">
    <property type="protein sequence ID" value="KAK3244596.1"/>
    <property type="molecule type" value="Genomic_DNA"/>
</dbReference>
<protein>
    <recommendedName>
        <fullName evidence="15">EF-hand domain-containing protein</fullName>
    </recommendedName>
</protein>
<dbReference type="InterPro" id="IPR002048">
    <property type="entry name" value="EF_hand_dom"/>
</dbReference>
<dbReference type="SUPFAM" id="SSF81324">
    <property type="entry name" value="Voltage-gated potassium channels"/>
    <property type="match status" value="1"/>
</dbReference>
<dbReference type="PANTHER" id="PTHR45628:SF7">
    <property type="entry name" value="VOLTAGE-DEPENDENT CALCIUM CHANNEL TYPE A SUBUNIT ALPHA-1"/>
    <property type="match status" value="1"/>
</dbReference>
<evidence type="ECO:0000256" key="1">
    <source>
        <dbReference type="ARBA" id="ARBA00004141"/>
    </source>
</evidence>
<comment type="subcellular location">
    <subcellularLocation>
        <location evidence="1">Membrane</location>
        <topology evidence="1">Multi-pass membrane protein</topology>
    </subcellularLocation>
</comment>
<reference evidence="16 17" key="1">
    <citation type="journal article" date="2015" name="Genome Biol. Evol.">
        <title>Comparative Genomics of a Bacterivorous Green Alga Reveals Evolutionary Causalities and Consequences of Phago-Mixotrophic Mode of Nutrition.</title>
        <authorList>
            <person name="Burns J.A."/>
            <person name="Paasch A."/>
            <person name="Narechania A."/>
            <person name="Kim E."/>
        </authorList>
    </citation>
    <scope>NUCLEOTIDE SEQUENCE [LARGE SCALE GENOMIC DNA]</scope>
    <source>
        <strain evidence="16 17">PLY_AMNH</strain>
    </source>
</reference>
<evidence type="ECO:0000256" key="2">
    <source>
        <dbReference type="ARBA" id="ARBA00022448"/>
    </source>
</evidence>
<evidence type="ECO:0000313" key="17">
    <source>
        <dbReference type="Proteomes" id="UP001190700"/>
    </source>
</evidence>
<proteinExistence type="predicted"/>
<feature type="transmembrane region" description="Helical" evidence="14">
    <location>
        <begin position="54"/>
        <end position="73"/>
    </location>
</feature>
<evidence type="ECO:0000259" key="15">
    <source>
        <dbReference type="PROSITE" id="PS50222"/>
    </source>
</evidence>
<evidence type="ECO:0000256" key="9">
    <source>
        <dbReference type="ARBA" id="ARBA00023065"/>
    </source>
</evidence>
<keyword evidence="5 14" id="KW-0812">Transmembrane</keyword>
<evidence type="ECO:0000256" key="3">
    <source>
        <dbReference type="ARBA" id="ARBA00022568"/>
    </source>
</evidence>
<evidence type="ECO:0000256" key="10">
    <source>
        <dbReference type="ARBA" id="ARBA00023136"/>
    </source>
</evidence>
<keyword evidence="11" id="KW-0325">Glycoprotein</keyword>
<evidence type="ECO:0000256" key="6">
    <source>
        <dbReference type="ARBA" id="ARBA00022837"/>
    </source>
</evidence>
<dbReference type="GO" id="GO:0005509">
    <property type="term" value="F:calcium ion binding"/>
    <property type="evidence" value="ECO:0007669"/>
    <property type="project" value="InterPro"/>
</dbReference>
<keyword evidence="12" id="KW-0407">Ion channel</keyword>
<keyword evidence="3" id="KW-0109">Calcium transport</keyword>
<dbReference type="InterPro" id="IPR005821">
    <property type="entry name" value="Ion_trans_dom"/>
</dbReference>
<dbReference type="GO" id="GO:0008331">
    <property type="term" value="F:high voltage-gated calcium channel activity"/>
    <property type="evidence" value="ECO:0007669"/>
    <property type="project" value="TreeGrafter"/>
</dbReference>
<keyword evidence="7" id="KW-0851">Voltage-gated channel</keyword>
<dbReference type="Gene3D" id="1.10.287.70">
    <property type="match status" value="1"/>
</dbReference>
<evidence type="ECO:0000256" key="8">
    <source>
        <dbReference type="ARBA" id="ARBA00022989"/>
    </source>
</evidence>
<feature type="region of interest" description="Disordered" evidence="13">
    <location>
        <begin position="296"/>
        <end position="328"/>
    </location>
</feature>
<accession>A0AAE0EXP5</accession>
<dbReference type="AlphaFoldDB" id="A0AAE0EXP5"/>
<evidence type="ECO:0000256" key="13">
    <source>
        <dbReference type="SAM" id="MobiDB-lite"/>
    </source>
</evidence>
<evidence type="ECO:0000256" key="7">
    <source>
        <dbReference type="ARBA" id="ARBA00022882"/>
    </source>
</evidence>
<gene>
    <name evidence="16" type="ORF">CYMTET_45798</name>
</gene>
<dbReference type="Proteomes" id="UP001190700">
    <property type="component" value="Unassembled WGS sequence"/>
</dbReference>
<dbReference type="InterPro" id="IPR050599">
    <property type="entry name" value="VDCC_alpha-1_subunit"/>
</dbReference>
<keyword evidence="8 14" id="KW-1133">Transmembrane helix</keyword>
<comment type="caution">
    <text evidence="16">The sequence shown here is derived from an EMBL/GenBank/DDBJ whole genome shotgun (WGS) entry which is preliminary data.</text>
</comment>